<keyword evidence="2" id="KW-1185">Reference proteome</keyword>
<reference evidence="1 2" key="1">
    <citation type="journal article" date="2010" name="DNA Res.">
        <title>Bacterial lifestyle in a deep-sea hydrothermal vent chimney revealed by the genome sequence of the thermophilic bacterium Deferribacter desulfuricans SSM1.</title>
        <authorList>
            <person name="Takaki Y."/>
            <person name="Shimamura S."/>
            <person name="Nakagawa S."/>
            <person name="Fukuhara Y."/>
            <person name="Horikawa H."/>
            <person name="Ankai A."/>
            <person name="Harada T."/>
            <person name="Hosoyama A."/>
            <person name="Oguchi A."/>
            <person name="Fukui S."/>
            <person name="Fujita N."/>
            <person name="Takami H."/>
            <person name="Takai K."/>
        </authorList>
    </citation>
    <scope>NUCLEOTIDE SEQUENCE [LARGE SCALE GENOMIC DNA]</scope>
    <source>
        <strain evidence="2">DSM 14783 / JCM 11476 / NBRC 101012 / SSM1</strain>
    </source>
</reference>
<evidence type="ECO:0000313" key="1">
    <source>
        <dbReference type="EMBL" id="BAI80312.1"/>
    </source>
</evidence>
<name>D3PCI9_DEFDS</name>
<dbReference type="PROSITE" id="PS51257">
    <property type="entry name" value="PROKAR_LIPOPROTEIN"/>
    <property type="match status" value="1"/>
</dbReference>
<dbReference type="EMBL" id="AP011529">
    <property type="protein sequence ID" value="BAI80312.1"/>
    <property type="molecule type" value="Genomic_DNA"/>
</dbReference>
<accession>D3PCI9</accession>
<dbReference type="OrthoDB" id="10019276at2"/>
<organism evidence="1 2">
    <name type="scientific">Deferribacter desulfuricans (strain DSM 14783 / JCM 11476 / NBRC 101012 / SSM1)</name>
    <dbReference type="NCBI Taxonomy" id="639282"/>
    <lineage>
        <taxon>Bacteria</taxon>
        <taxon>Pseudomonadati</taxon>
        <taxon>Deferribacterota</taxon>
        <taxon>Deferribacteres</taxon>
        <taxon>Deferribacterales</taxon>
        <taxon>Deferribacteraceae</taxon>
        <taxon>Deferribacter</taxon>
    </lineage>
</organism>
<dbReference type="RefSeq" id="WP_013007560.1">
    <property type="nucleotide sequence ID" value="NC_013939.1"/>
</dbReference>
<gene>
    <name evidence="1" type="ordered locus">DEFDS_0836</name>
</gene>
<dbReference type="HOGENOM" id="CLU_1000111_0_0_0"/>
<dbReference type="KEGG" id="ddf:DEFDS_0836"/>
<evidence type="ECO:0008006" key="3">
    <source>
        <dbReference type="Google" id="ProtNLM"/>
    </source>
</evidence>
<sequence length="278" mass="31892">MPKDIIKKFVFLIFLILMMFGCASKSTRNLPFTQIKPLELNVPLDNTTPFVNKIDFNTNDVTIDYFDGLLQVKQPANFGPSEEFKSLIKNIALFQTKIGFLEELNNAGYKIINPQSLQHINCYYVLSGKLRKITINIYGNGFRGFGSAGNYWESYTEFDNLSIEDKCNKKIYNVGKIKSYAKVKNAPIKVSENFLDFLDFMTKVVTGVYKMYNTLPNNLNFNNIENPIKALNSLNVFFENYSEYYKLNLSEKINSPPYLGGKLATQLLFKKLITTKNN</sequence>
<dbReference type="AlphaFoldDB" id="D3PCI9"/>
<dbReference type="STRING" id="639282.DEFDS_0836"/>
<evidence type="ECO:0000313" key="2">
    <source>
        <dbReference type="Proteomes" id="UP000001520"/>
    </source>
</evidence>
<protein>
    <recommendedName>
        <fullName evidence="3">Lipoprotein</fullName>
    </recommendedName>
</protein>
<proteinExistence type="predicted"/>
<dbReference type="Proteomes" id="UP000001520">
    <property type="component" value="Chromosome"/>
</dbReference>